<reference evidence="1" key="1">
    <citation type="submission" date="2024-06" db="EMBL/GenBank/DDBJ databases">
        <title>High activity and specificity of bacteriophage cocktails against carbapenem-resistant Klebsiella pneumoniae belonging to high-risk clones CG258 and ST307.</title>
        <authorList>
            <person name="Jimenez Quiceno J."/>
            <person name="Salazar Ospina L."/>
            <person name="Tellez Carrasquilla S."/>
        </authorList>
    </citation>
    <scope>NUCLEOTIDE SEQUENCE</scope>
</reference>
<organism evidence="1">
    <name type="scientific">Klebsiella phage FKP3</name>
    <dbReference type="NCBI Taxonomy" id="3231233"/>
    <lineage>
        <taxon>Viruses</taxon>
        <taxon>Duplodnaviria</taxon>
        <taxon>Heunggongvirae</taxon>
        <taxon>Uroviricota</taxon>
        <taxon>Caudoviricetes</taxon>
        <taxon>Stephanstirmvirinae</taxon>
        <taxon>Justusliebigvirus</taxon>
    </lineage>
</organism>
<proteinExistence type="predicted"/>
<evidence type="ECO:0000313" key="1">
    <source>
        <dbReference type="EMBL" id="XCI78050.1"/>
    </source>
</evidence>
<accession>A0AAU8I020</accession>
<protein>
    <submittedName>
        <fullName evidence="1">Uncharacterized protein</fullName>
    </submittedName>
</protein>
<dbReference type="EMBL" id="PP895363">
    <property type="protein sequence ID" value="XCI78050.1"/>
    <property type="molecule type" value="Genomic_DNA"/>
</dbReference>
<sequence length="50" mass="5873">MEELQDIFNNRFEVRFTTLAAKSLHVQEKDDNGNIVTHEEQIELAKNELD</sequence>
<name>A0AAU8I020_9CAUD</name>